<evidence type="ECO:0000256" key="1">
    <source>
        <dbReference type="ARBA" id="ARBA00004141"/>
    </source>
</evidence>
<dbReference type="EMBL" id="QGKW02002005">
    <property type="protein sequence ID" value="KAF2540195.1"/>
    <property type="molecule type" value="Genomic_DNA"/>
</dbReference>
<evidence type="ECO:0000256" key="7">
    <source>
        <dbReference type="ARBA" id="ARBA00022989"/>
    </source>
</evidence>
<dbReference type="InterPro" id="IPR018490">
    <property type="entry name" value="cNMP-bd_dom_sf"/>
</dbReference>
<dbReference type="InterPro" id="IPR003938">
    <property type="entry name" value="K_chnl_volt-dep_EAG/ELK/ERG"/>
</dbReference>
<dbReference type="InterPro" id="IPR005821">
    <property type="entry name" value="Ion_trans_dom"/>
</dbReference>
<dbReference type="Proteomes" id="UP000712281">
    <property type="component" value="Unassembled WGS sequence"/>
</dbReference>
<organism evidence="12 13">
    <name type="scientific">Brassica cretica</name>
    <name type="common">Mustard</name>
    <dbReference type="NCBI Taxonomy" id="69181"/>
    <lineage>
        <taxon>Eukaryota</taxon>
        <taxon>Viridiplantae</taxon>
        <taxon>Streptophyta</taxon>
        <taxon>Embryophyta</taxon>
        <taxon>Tracheophyta</taxon>
        <taxon>Spermatophyta</taxon>
        <taxon>Magnoliopsida</taxon>
        <taxon>eudicotyledons</taxon>
        <taxon>Gunneridae</taxon>
        <taxon>Pentapetalae</taxon>
        <taxon>rosids</taxon>
        <taxon>malvids</taxon>
        <taxon>Brassicales</taxon>
        <taxon>Brassicaceae</taxon>
        <taxon>Brassiceae</taxon>
        <taxon>Brassica</taxon>
    </lineage>
</organism>
<dbReference type="SUPFAM" id="SSF51206">
    <property type="entry name" value="cAMP-binding domain-like"/>
    <property type="match status" value="1"/>
</dbReference>
<accession>A0A8S9G1X6</accession>
<evidence type="ECO:0000313" key="13">
    <source>
        <dbReference type="Proteomes" id="UP000712281"/>
    </source>
</evidence>
<name>A0A8S9G1X6_BRACR</name>
<keyword evidence="7 10" id="KW-1133">Transmembrane helix</keyword>
<evidence type="ECO:0000256" key="4">
    <source>
        <dbReference type="ARBA" id="ARBA00022826"/>
    </source>
</evidence>
<comment type="caution">
    <text evidence="12">The sequence shown here is derived from an EMBL/GenBank/DDBJ whole genome shotgun (WGS) entry which is preliminary data.</text>
</comment>
<keyword evidence="4" id="KW-0631">Potassium channel</keyword>
<feature type="transmembrane region" description="Helical" evidence="10">
    <location>
        <begin position="73"/>
        <end position="90"/>
    </location>
</feature>
<keyword evidence="5" id="KW-0851">Voltage-gated channel</keyword>
<dbReference type="SUPFAM" id="SSF81324">
    <property type="entry name" value="Voltage-gated potassium channels"/>
    <property type="match status" value="1"/>
</dbReference>
<evidence type="ECO:0000256" key="5">
    <source>
        <dbReference type="ARBA" id="ARBA00022882"/>
    </source>
</evidence>
<feature type="transmembrane region" description="Helical" evidence="10">
    <location>
        <begin position="110"/>
        <end position="130"/>
    </location>
</feature>
<dbReference type="GO" id="GO:0034702">
    <property type="term" value="C:monoatomic ion channel complex"/>
    <property type="evidence" value="ECO:0007669"/>
    <property type="project" value="UniProtKB-KW"/>
</dbReference>
<evidence type="ECO:0000256" key="10">
    <source>
        <dbReference type="SAM" id="Phobius"/>
    </source>
</evidence>
<keyword evidence="3 10" id="KW-0812">Transmembrane</keyword>
<dbReference type="Pfam" id="PF00520">
    <property type="entry name" value="Ion_trans"/>
    <property type="match status" value="1"/>
</dbReference>
<evidence type="ECO:0000256" key="9">
    <source>
        <dbReference type="ARBA" id="ARBA00023303"/>
    </source>
</evidence>
<dbReference type="PANTHER" id="PTHR45743:SF21">
    <property type="entry name" value="POTASSIUM CHANNEL AKT2_3"/>
    <property type="match status" value="1"/>
</dbReference>
<sequence length="366" mass="42434">MDLKYSASHCNLSPDVMKHHRGKERDEEYGASSLRLNNLSKLILPPLGVASYNQNQIISSGWVISPMDSRYRWWESFMVLLVAYSAWVYPFEVAFLNSSPKRNLCIADNIVDMFFAVDIVLTFFVAYIDRRTQLLVREPKQIAIRYLSTWFLMDVASTIPFDAIGYLVTGTGKLNLTCNILGLLRFWRLRRVKHLFTRLEKDIRFSYFCIRCIRLLCVTLFLVHCAGCIYYLLADRYPHGKTWIDSIPSIRDKSLSIKYIAAIYWSITTMTTVGYGDLHASNTTEMRNSIQAASNFVNRNRLPPRLKDQILAYMCLRFKAESLNQQHVIDQLPKSIHKSICQHLFLPSVEKVYLFKGVSREILLLL</sequence>
<dbReference type="Gene3D" id="1.10.287.70">
    <property type="match status" value="1"/>
</dbReference>
<keyword evidence="2" id="KW-0633">Potassium transport</keyword>
<evidence type="ECO:0000256" key="8">
    <source>
        <dbReference type="ARBA" id="ARBA00023136"/>
    </source>
</evidence>
<keyword evidence="5" id="KW-0813">Transport</keyword>
<keyword evidence="6" id="KW-0630">Potassium</keyword>
<keyword evidence="9" id="KW-0407">Ion channel</keyword>
<proteinExistence type="predicted"/>
<dbReference type="InterPro" id="IPR045319">
    <property type="entry name" value="KAT/AKT"/>
</dbReference>
<evidence type="ECO:0000256" key="2">
    <source>
        <dbReference type="ARBA" id="ARBA00022538"/>
    </source>
</evidence>
<feature type="domain" description="Ion transport" evidence="11">
    <location>
        <begin position="71"/>
        <end position="286"/>
    </location>
</feature>
<keyword evidence="5" id="KW-0406">Ion transport</keyword>
<comment type="subcellular location">
    <subcellularLocation>
        <location evidence="1">Membrane</location>
        <topology evidence="1">Multi-pass membrane protein</topology>
    </subcellularLocation>
</comment>
<dbReference type="PANTHER" id="PTHR45743">
    <property type="entry name" value="POTASSIUM CHANNEL AKT1"/>
    <property type="match status" value="1"/>
</dbReference>
<dbReference type="AlphaFoldDB" id="A0A8S9G1X6"/>
<evidence type="ECO:0000256" key="6">
    <source>
        <dbReference type="ARBA" id="ARBA00022958"/>
    </source>
</evidence>
<dbReference type="GO" id="GO:0005249">
    <property type="term" value="F:voltage-gated potassium channel activity"/>
    <property type="evidence" value="ECO:0007669"/>
    <property type="project" value="InterPro"/>
</dbReference>
<gene>
    <name evidence="12" type="ORF">F2Q68_00029714</name>
</gene>
<feature type="transmembrane region" description="Helical" evidence="10">
    <location>
        <begin position="259"/>
        <end position="278"/>
    </location>
</feature>
<dbReference type="PRINTS" id="PR01463">
    <property type="entry name" value="EAGCHANLFMLY"/>
</dbReference>
<dbReference type="FunFam" id="1.10.287.70:FF:000123">
    <property type="entry name" value="Potassium channel KAT3"/>
    <property type="match status" value="1"/>
</dbReference>
<keyword evidence="8 10" id="KW-0472">Membrane</keyword>
<reference evidence="12" key="1">
    <citation type="submission" date="2019-12" db="EMBL/GenBank/DDBJ databases">
        <title>Genome sequencing and annotation of Brassica cretica.</title>
        <authorList>
            <person name="Studholme D.J."/>
            <person name="Sarris P.F."/>
        </authorList>
    </citation>
    <scope>NUCLEOTIDE SEQUENCE</scope>
    <source>
        <strain evidence="12">PFS-001/15</strain>
        <tissue evidence="12">Leaf</tissue>
    </source>
</reference>
<feature type="transmembrane region" description="Helical" evidence="10">
    <location>
        <begin position="208"/>
        <end position="233"/>
    </location>
</feature>
<feature type="non-terminal residue" evidence="12">
    <location>
        <position position="1"/>
    </location>
</feature>
<evidence type="ECO:0000256" key="3">
    <source>
        <dbReference type="ARBA" id="ARBA00022692"/>
    </source>
</evidence>
<evidence type="ECO:0000313" key="12">
    <source>
        <dbReference type="EMBL" id="KAF2540195.1"/>
    </source>
</evidence>
<protein>
    <recommendedName>
        <fullName evidence="11">Ion transport domain-containing protein</fullName>
    </recommendedName>
</protein>
<evidence type="ECO:0000259" key="11">
    <source>
        <dbReference type="Pfam" id="PF00520"/>
    </source>
</evidence>